<feature type="region of interest" description="Disordered" evidence="1">
    <location>
        <begin position="370"/>
        <end position="535"/>
    </location>
</feature>
<feature type="compositionally biased region" description="Polar residues" evidence="1">
    <location>
        <begin position="429"/>
        <end position="441"/>
    </location>
</feature>
<dbReference type="GO" id="GO:0008093">
    <property type="term" value="F:cytoskeletal anchor activity"/>
    <property type="evidence" value="ECO:0007669"/>
    <property type="project" value="TreeGrafter"/>
</dbReference>
<dbReference type="KEGG" id="btab:109032696"/>
<dbReference type="PANTHER" id="PTHR21386">
    <property type="entry name" value="INSCUTEABLE"/>
    <property type="match status" value="1"/>
</dbReference>
<feature type="compositionally biased region" description="Polar residues" evidence="1">
    <location>
        <begin position="671"/>
        <end position="680"/>
    </location>
</feature>
<dbReference type="CDD" id="cd21966">
    <property type="entry name" value="INSC_LBD"/>
    <property type="match status" value="1"/>
</dbReference>
<dbReference type="InterPro" id="IPR039921">
    <property type="entry name" value="Inscuteable"/>
</dbReference>
<reference evidence="3" key="1">
    <citation type="submission" date="2021-12" db="EMBL/GenBank/DDBJ databases">
        <authorList>
            <person name="King R."/>
        </authorList>
    </citation>
    <scope>NUCLEOTIDE SEQUENCE</scope>
</reference>
<dbReference type="EMBL" id="OU963868">
    <property type="protein sequence ID" value="CAH0392764.1"/>
    <property type="molecule type" value="Genomic_DNA"/>
</dbReference>
<feature type="region of interest" description="Disordered" evidence="1">
    <location>
        <begin position="1"/>
        <end position="167"/>
    </location>
</feature>
<dbReference type="InterPro" id="IPR000225">
    <property type="entry name" value="Armadillo"/>
</dbReference>
<dbReference type="SMART" id="SM00185">
    <property type="entry name" value="ARM"/>
    <property type="match status" value="3"/>
</dbReference>
<name>A0A9P0AL40_BEMTA</name>
<feature type="compositionally biased region" description="Basic and acidic residues" evidence="1">
    <location>
        <begin position="114"/>
        <end position="156"/>
    </location>
</feature>
<evidence type="ECO:0000259" key="2">
    <source>
        <dbReference type="Pfam" id="PF19427"/>
    </source>
</evidence>
<feature type="domain" description="Protein inscuteable homologue C-terminal" evidence="2">
    <location>
        <begin position="856"/>
        <end position="1246"/>
    </location>
</feature>
<feature type="compositionally biased region" description="Basic and acidic residues" evidence="1">
    <location>
        <begin position="650"/>
        <end position="670"/>
    </location>
</feature>
<feature type="compositionally biased region" description="Low complexity" evidence="1">
    <location>
        <begin position="39"/>
        <end position="56"/>
    </location>
</feature>
<feature type="compositionally biased region" description="Low complexity" evidence="1">
    <location>
        <begin position="65"/>
        <end position="98"/>
    </location>
</feature>
<feature type="compositionally biased region" description="Basic and acidic residues" evidence="1">
    <location>
        <begin position="388"/>
        <end position="399"/>
    </location>
</feature>
<dbReference type="GO" id="GO:0000132">
    <property type="term" value="P:establishment of mitotic spindle orientation"/>
    <property type="evidence" value="ECO:0007669"/>
    <property type="project" value="TreeGrafter"/>
</dbReference>
<feature type="compositionally biased region" description="Basic and acidic residues" evidence="1">
    <location>
        <begin position="370"/>
        <end position="380"/>
    </location>
</feature>
<dbReference type="GO" id="GO:0045179">
    <property type="term" value="C:apical cortex"/>
    <property type="evidence" value="ECO:0007669"/>
    <property type="project" value="TreeGrafter"/>
</dbReference>
<dbReference type="GO" id="GO:0008356">
    <property type="term" value="P:asymmetric cell division"/>
    <property type="evidence" value="ECO:0007669"/>
    <property type="project" value="InterPro"/>
</dbReference>
<organism evidence="3 4">
    <name type="scientific">Bemisia tabaci</name>
    <name type="common">Sweetpotato whitefly</name>
    <name type="synonym">Aleurodes tabaci</name>
    <dbReference type="NCBI Taxonomy" id="7038"/>
    <lineage>
        <taxon>Eukaryota</taxon>
        <taxon>Metazoa</taxon>
        <taxon>Ecdysozoa</taxon>
        <taxon>Arthropoda</taxon>
        <taxon>Hexapoda</taxon>
        <taxon>Insecta</taxon>
        <taxon>Pterygota</taxon>
        <taxon>Neoptera</taxon>
        <taxon>Paraneoptera</taxon>
        <taxon>Hemiptera</taxon>
        <taxon>Sternorrhyncha</taxon>
        <taxon>Aleyrodoidea</taxon>
        <taxon>Aleyrodidae</taxon>
        <taxon>Aleyrodinae</taxon>
        <taxon>Bemisia</taxon>
    </lineage>
</organism>
<feature type="region of interest" description="Disordered" evidence="1">
    <location>
        <begin position="317"/>
        <end position="358"/>
    </location>
</feature>
<feature type="compositionally biased region" description="Polar residues" evidence="1">
    <location>
        <begin position="328"/>
        <end position="348"/>
    </location>
</feature>
<sequence length="1246" mass="137115">MAMGEFRRTHSKVWWSHYPSDDGDDEDGPSGSGAGHPWGPGAAPSPHWGPGLSLSGIGIGERRFSSSPSSGSHKSQDSGFSDSESSSPSGSTRSTSGTKINKSPLKEEEDEARDDVSDGVRDDVSDGVRDDVSDGVRDDVSDGVRDDVSDGVRDDVSDGSTPEPKFVDPMLLRIPLSRIPRVCLAHKSKPDPEAESKIAPNENIIIDIKEEVSQDELTRRYKTEPRKCEPSYQRHSVSLELHSSPFQFQLPPKFNSMECLLNEQNLFSSTRNTPRRRSSLTDDSDASPPPSPKPVRKSTCKIVEEIPKKSFLQALNASRLDSSEKENIQPNLNSSAESRIPDKNSNLSRPLEKNSNKSLLIGKSLRECRPCEKNSNESHPSDSFTECRPCEKNSNESHPSDSFTECRPSGKNSIESHPSDSFTECRPSGKNSNESHPSDSFTECRPSGKNSNESHPSDSFTECRPSGKNSNESHTSDSFTECRPCGKNSSESQPSEEECRPCEENFSESHPTGKERLSCEKNSPSGKNSSGCQSCETQEGEADACDKTASAEKDPWVTSQVVESGWKESFREEIREKTSKYKETVFCGTSDKTSSDNERTGRYSSIIQITAERTSVCDRVTEGLERIPEESPTSTTSEETVRFIGNIDLSKTEERDERNVATGEDKDKTSKSNLSWSPIKSETEEVDGSPNKTVVFGAASELPGAPSHTSTPKGVPAPNRARRDQRRLSRKGLFLQQETKSNWDSSVAQWLFELGTRYEAECMTTLQHKCLTTGHSQKVSVITAASSQFVRDLQQRTKCIAAEFSKLYRHAESESKEQLGPSVQSLVGLLDEFTQYIRRTMTSASIFNFSSREENELLRISKACNRLKATTNDIPLKFNSFSSDLSHVGKLFSQFVDSLLKCQIKSLIQILEEPASDVTLLSALSGLTGMGLEATHLASLVARCNGVRAILAICLDSRWTTVRIAALRTLATVCCSAQSIRQLEKARGVEVLADLLSDEKKSEAELSEAASVLAQITAPWIEDNHKVEGLQDFINIFVTSLTRLVQKTKSSETLLLASAALANLSFMEPKAVYALLEMGSAGYLLAAVRKLGARASVFLQEQAATMIANMAAVAETREHLAKHRAVVALLCFLQVRHSPLQRSSEIAAAERLQHKSAIALSRLCSDPEVSQQVVELHGVGRLVRLCKEKRERNHSDAVLVACLAALRKITKNCGTTIMEENDVSQLVEPRLLDSFLTYSSKQESYV</sequence>
<feature type="region of interest" description="Disordered" evidence="1">
    <location>
        <begin position="266"/>
        <end position="299"/>
    </location>
</feature>
<evidence type="ECO:0000256" key="1">
    <source>
        <dbReference type="SAM" id="MobiDB-lite"/>
    </source>
</evidence>
<evidence type="ECO:0000313" key="4">
    <source>
        <dbReference type="Proteomes" id="UP001152759"/>
    </source>
</evidence>
<dbReference type="InterPro" id="IPR045789">
    <property type="entry name" value="Insc_C"/>
</dbReference>
<gene>
    <name evidence="3" type="ORF">BEMITA_LOCUS11238</name>
</gene>
<dbReference type="Gene3D" id="1.25.10.10">
    <property type="entry name" value="Leucine-rich Repeat Variant"/>
    <property type="match status" value="1"/>
</dbReference>
<dbReference type="AlphaFoldDB" id="A0A9P0AL40"/>
<dbReference type="Proteomes" id="UP001152759">
    <property type="component" value="Chromosome 7"/>
</dbReference>
<feature type="compositionally biased region" description="Polar residues" evidence="1">
    <location>
        <begin position="410"/>
        <end position="422"/>
    </location>
</feature>
<keyword evidence="4" id="KW-1185">Reference proteome</keyword>
<proteinExistence type="predicted"/>
<feature type="compositionally biased region" description="Polar residues" evidence="1">
    <location>
        <begin position="520"/>
        <end position="535"/>
    </location>
</feature>
<dbReference type="Pfam" id="PF19427">
    <property type="entry name" value="Insc_C"/>
    <property type="match status" value="1"/>
</dbReference>
<evidence type="ECO:0000313" key="3">
    <source>
        <dbReference type="EMBL" id="CAH0392764.1"/>
    </source>
</evidence>
<accession>A0A9P0AL40</accession>
<feature type="compositionally biased region" description="Polar residues" evidence="1">
    <location>
        <begin position="448"/>
        <end position="460"/>
    </location>
</feature>
<protein>
    <recommendedName>
        <fullName evidence="2">Protein inscuteable homologue C-terminal domain-containing protein</fullName>
    </recommendedName>
</protein>
<dbReference type="PANTHER" id="PTHR21386:SF0">
    <property type="entry name" value="PROTEIN INSCUTEABLE HOMOLOG"/>
    <property type="match status" value="1"/>
</dbReference>
<dbReference type="GO" id="GO:0045176">
    <property type="term" value="P:apical protein localization"/>
    <property type="evidence" value="ECO:0007669"/>
    <property type="project" value="TreeGrafter"/>
</dbReference>
<dbReference type="GO" id="GO:0009786">
    <property type="term" value="P:regulation of asymmetric cell division"/>
    <property type="evidence" value="ECO:0007669"/>
    <property type="project" value="TreeGrafter"/>
</dbReference>
<feature type="region of interest" description="Disordered" evidence="1">
    <location>
        <begin position="627"/>
        <end position="727"/>
    </location>
</feature>
<dbReference type="InterPro" id="IPR016024">
    <property type="entry name" value="ARM-type_fold"/>
</dbReference>
<feature type="compositionally biased region" description="Polar residues" evidence="1">
    <location>
        <begin position="467"/>
        <end position="479"/>
    </location>
</feature>
<dbReference type="InterPro" id="IPR011989">
    <property type="entry name" value="ARM-like"/>
</dbReference>
<dbReference type="SUPFAM" id="SSF48371">
    <property type="entry name" value="ARM repeat"/>
    <property type="match status" value="1"/>
</dbReference>